<dbReference type="SUPFAM" id="SSF52833">
    <property type="entry name" value="Thioredoxin-like"/>
    <property type="match status" value="1"/>
</dbReference>
<evidence type="ECO:0000256" key="4">
    <source>
        <dbReference type="ARBA" id="ARBA00011738"/>
    </source>
</evidence>
<name>A0A8H9LX63_9GAMM</name>
<dbReference type="Gene3D" id="3.40.30.10">
    <property type="entry name" value="Glutaredoxin"/>
    <property type="match status" value="1"/>
</dbReference>
<dbReference type="CDD" id="cd03028">
    <property type="entry name" value="GRX_PICOT_like"/>
    <property type="match status" value="1"/>
</dbReference>
<evidence type="ECO:0000256" key="3">
    <source>
        <dbReference type="ARBA" id="ARBA00009630"/>
    </source>
</evidence>
<evidence type="ECO:0000313" key="14">
    <source>
        <dbReference type="EMBL" id="GGW24682.1"/>
    </source>
</evidence>
<dbReference type="Proteomes" id="UP000623776">
    <property type="component" value="Unassembled WGS sequence"/>
</dbReference>
<gene>
    <name evidence="14" type="ORF">GCM10007157_15740</name>
</gene>
<dbReference type="PANTHER" id="PTHR10293">
    <property type="entry name" value="GLUTAREDOXIN FAMILY MEMBER"/>
    <property type="match status" value="1"/>
</dbReference>
<dbReference type="PROSITE" id="PS51354">
    <property type="entry name" value="GLUTAREDOXIN_2"/>
    <property type="match status" value="1"/>
</dbReference>
<dbReference type="InterPro" id="IPR002109">
    <property type="entry name" value="Glutaredoxin"/>
</dbReference>
<comment type="similarity">
    <text evidence="3">Belongs to the glutaredoxin family. Monothiol subfamily.</text>
</comment>
<dbReference type="GO" id="GO:0005737">
    <property type="term" value="C:cytoplasm"/>
    <property type="evidence" value="ECO:0007669"/>
    <property type="project" value="UniProtKB-SubCell"/>
</dbReference>
<evidence type="ECO:0000256" key="1">
    <source>
        <dbReference type="ARBA" id="ARBA00002853"/>
    </source>
</evidence>
<accession>A0A8H9LX63</accession>
<evidence type="ECO:0000313" key="15">
    <source>
        <dbReference type="Proteomes" id="UP000623776"/>
    </source>
</evidence>
<comment type="subunit">
    <text evidence="4">Homodimer.</text>
</comment>
<sequence length="159" mass="17566">MTESFAQVLTCRIKTDDDPVAGLKPVAELRTLEKTIFFIEEHPMSTTADNIQRQITENPILIYMKGTPQLPQCGFSAQTVQALMSCGERFAFVNVLDNPDIRAELPKIANWPTFPQLWVEGELVGGCDIVMEMHQSGDLEKLIKEAAQRAGAAENGTDA</sequence>
<dbReference type="PANTHER" id="PTHR10293:SF72">
    <property type="entry name" value="MONOTHIOL GLUTAREDOXIN-S14, CHLOROPLASTIC"/>
    <property type="match status" value="1"/>
</dbReference>
<evidence type="ECO:0000256" key="9">
    <source>
        <dbReference type="ARBA" id="ARBA00023004"/>
    </source>
</evidence>
<dbReference type="FunFam" id="3.40.30.10:FF:000006">
    <property type="entry name" value="Glutaredoxin"/>
    <property type="match status" value="1"/>
</dbReference>
<dbReference type="GO" id="GO:0051537">
    <property type="term" value="F:2 iron, 2 sulfur cluster binding"/>
    <property type="evidence" value="ECO:0007669"/>
    <property type="project" value="UniProtKB-KW"/>
</dbReference>
<evidence type="ECO:0000256" key="10">
    <source>
        <dbReference type="ARBA" id="ARBA00023014"/>
    </source>
</evidence>
<evidence type="ECO:0000256" key="2">
    <source>
        <dbReference type="ARBA" id="ARBA00004496"/>
    </source>
</evidence>
<dbReference type="InterPro" id="IPR004480">
    <property type="entry name" value="Monothiol_GRX-rel"/>
</dbReference>
<evidence type="ECO:0000259" key="13">
    <source>
        <dbReference type="Pfam" id="PF00462"/>
    </source>
</evidence>
<comment type="function">
    <text evidence="1">Monothiol glutaredoxin involved in the biogenesis of iron-sulfur clusters.</text>
</comment>
<proteinExistence type="inferred from homology"/>
<keyword evidence="6" id="KW-0963">Cytoplasm</keyword>
<protein>
    <recommendedName>
        <fullName evidence="5">Glutaredoxin 4</fullName>
    </recommendedName>
    <alternativeName>
        <fullName evidence="12">Monothiol glutaredoxin</fullName>
    </alternativeName>
</protein>
<evidence type="ECO:0000256" key="7">
    <source>
        <dbReference type="ARBA" id="ARBA00022714"/>
    </source>
</evidence>
<keyword evidence="10" id="KW-0411">Iron-sulfur</keyword>
<keyword evidence="11" id="KW-0676">Redox-active center</keyword>
<organism evidence="14 15">
    <name type="scientific">Vreelandella hamiltonii</name>
    <dbReference type="NCBI Taxonomy" id="502829"/>
    <lineage>
        <taxon>Bacteria</taxon>
        <taxon>Pseudomonadati</taxon>
        <taxon>Pseudomonadota</taxon>
        <taxon>Gammaproteobacteria</taxon>
        <taxon>Oceanospirillales</taxon>
        <taxon>Halomonadaceae</taxon>
        <taxon>Vreelandella</taxon>
    </lineage>
</organism>
<dbReference type="GO" id="GO:0046872">
    <property type="term" value="F:metal ion binding"/>
    <property type="evidence" value="ECO:0007669"/>
    <property type="project" value="UniProtKB-KW"/>
</dbReference>
<keyword evidence="8" id="KW-0479">Metal-binding</keyword>
<evidence type="ECO:0000256" key="11">
    <source>
        <dbReference type="ARBA" id="ARBA00023284"/>
    </source>
</evidence>
<dbReference type="InterPro" id="IPR033658">
    <property type="entry name" value="GRX_PICOT-like"/>
</dbReference>
<evidence type="ECO:0000256" key="8">
    <source>
        <dbReference type="ARBA" id="ARBA00022723"/>
    </source>
</evidence>
<evidence type="ECO:0000256" key="5">
    <source>
        <dbReference type="ARBA" id="ARBA00015345"/>
    </source>
</evidence>
<keyword evidence="7" id="KW-0001">2Fe-2S</keyword>
<dbReference type="EMBL" id="BMXN01000006">
    <property type="protein sequence ID" value="GGW24682.1"/>
    <property type="molecule type" value="Genomic_DNA"/>
</dbReference>
<evidence type="ECO:0000256" key="6">
    <source>
        <dbReference type="ARBA" id="ARBA00022490"/>
    </source>
</evidence>
<comment type="caution">
    <text evidence="14">The sequence shown here is derived from an EMBL/GenBank/DDBJ whole genome shotgun (WGS) entry which is preliminary data.</text>
</comment>
<dbReference type="NCBIfam" id="TIGR00365">
    <property type="entry name" value="Grx4 family monothiol glutaredoxin"/>
    <property type="match status" value="1"/>
</dbReference>
<dbReference type="InterPro" id="IPR036249">
    <property type="entry name" value="Thioredoxin-like_sf"/>
</dbReference>
<comment type="subcellular location">
    <subcellularLocation>
        <location evidence="2">Cytoplasm</location>
    </subcellularLocation>
</comment>
<feature type="domain" description="Glutaredoxin" evidence="13">
    <location>
        <begin position="60"/>
        <end position="124"/>
    </location>
</feature>
<evidence type="ECO:0000256" key="12">
    <source>
        <dbReference type="ARBA" id="ARBA00032672"/>
    </source>
</evidence>
<dbReference type="Pfam" id="PF00462">
    <property type="entry name" value="Glutaredoxin"/>
    <property type="match status" value="1"/>
</dbReference>
<reference evidence="15" key="1">
    <citation type="journal article" date="2019" name="Int. J. Syst. Evol. Microbiol.">
        <title>The Global Catalogue of Microorganisms (GCM) 10K type strain sequencing project: providing services to taxonomists for standard genome sequencing and annotation.</title>
        <authorList>
            <consortium name="The Broad Institute Genomics Platform"/>
            <consortium name="The Broad Institute Genome Sequencing Center for Infectious Disease"/>
            <person name="Wu L."/>
            <person name="Ma J."/>
        </authorList>
    </citation>
    <scope>NUCLEOTIDE SEQUENCE [LARGE SCALE GENOMIC DNA]</scope>
    <source>
        <strain evidence="15">KCTC 22154</strain>
    </source>
</reference>
<keyword evidence="9" id="KW-0408">Iron</keyword>
<dbReference type="AlphaFoldDB" id="A0A8H9LX63"/>
<keyword evidence="15" id="KW-1185">Reference proteome</keyword>